<dbReference type="RefSeq" id="WP_089261010.1">
    <property type="nucleotide sequence ID" value="NZ_FZNV01000003.1"/>
</dbReference>
<dbReference type="InterPro" id="IPR050523">
    <property type="entry name" value="AKR_Detox_Biosynth"/>
</dbReference>
<keyword evidence="3" id="KW-1185">Reference proteome</keyword>
<evidence type="ECO:0000313" key="3">
    <source>
        <dbReference type="Proteomes" id="UP000198337"/>
    </source>
</evidence>
<dbReference type="InterPro" id="IPR023210">
    <property type="entry name" value="NADP_OxRdtase_dom"/>
</dbReference>
<accession>A0ABY1SIG5</accession>
<dbReference type="PRINTS" id="PR00069">
    <property type="entry name" value="ALDKETRDTASE"/>
</dbReference>
<protein>
    <submittedName>
        <fullName evidence="2">Predicted oxidoreductase</fullName>
    </submittedName>
</protein>
<dbReference type="PANTHER" id="PTHR43364">
    <property type="entry name" value="NADH-SPECIFIC METHYLGLYOXAL REDUCTASE-RELATED"/>
    <property type="match status" value="1"/>
</dbReference>
<feature type="domain" description="NADP-dependent oxidoreductase" evidence="1">
    <location>
        <begin position="9"/>
        <end position="279"/>
    </location>
</feature>
<dbReference type="SUPFAM" id="SSF51430">
    <property type="entry name" value="NAD(P)-linked oxidoreductase"/>
    <property type="match status" value="1"/>
</dbReference>
<dbReference type="InterPro" id="IPR020471">
    <property type="entry name" value="AKR"/>
</dbReference>
<dbReference type="Pfam" id="PF00248">
    <property type="entry name" value="Aldo_ket_red"/>
    <property type="match status" value="1"/>
</dbReference>
<dbReference type="PANTHER" id="PTHR43364:SF1">
    <property type="entry name" value="OXIDOREDUCTASE YDHF"/>
    <property type="match status" value="1"/>
</dbReference>
<comment type="caution">
    <text evidence="2">The sequence shown here is derived from an EMBL/GenBank/DDBJ whole genome shotgun (WGS) entry which is preliminary data.</text>
</comment>
<gene>
    <name evidence="2" type="ORF">SAMN04488009_2582</name>
</gene>
<reference evidence="2 3" key="1">
    <citation type="submission" date="2017-06" db="EMBL/GenBank/DDBJ databases">
        <authorList>
            <person name="Varghese N."/>
            <person name="Submissions S."/>
        </authorList>
    </citation>
    <scope>NUCLEOTIDE SEQUENCE [LARGE SCALE GENOMIC DNA]</scope>
    <source>
        <strain evidence="2 3">DSM 19840</strain>
    </source>
</reference>
<dbReference type="InterPro" id="IPR036812">
    <property type="entry name" value="NAD(P)_OxRdtase_dom_sf"/>
</dbReference>
<evidence type="ECO:0000313" key="2">
    <source>
        <dbReference type="EMBL" id="SNR57830.1"/>
    </source>
</evidence>
<name>A0ABY1SIG5_9FLAO</name>
<proteinExistence type="predicted"/>
<dbReference type="EMBL" id="FZNV01000003">
    <property type="protein sequence ID" value="SNR57830.1"/>
    <property type="molecule type" value="Genomic_DNA"/>
</dbReference>
<organism evidence="2 3">
    <name type="scientific">Maribacter sedimenticola</name>
    <dbReference type="NCBI Taxonomy" id="228956"/>
    <lineage>
        <taxon>Bacteria</taxon>
        <taxon>Pseudomonadati</taxon>
        <taxon>Bacteroidota</taxon>
        <taxon>Flavobacteriia</taxon>
        <taxon>Flavobacteriales</taxon>
        <taxon>Flavobacteriaceae</taxon>
        <taxon>Maribacter</taxon>
    </lineage>
</organism>
<evidence type="ECO:0000259" key="1">
    <source>
        <dbReference type="Pfam" id="PF00248"/>
    </source>
</evidence>
<sequence>MNNTTTYSRIIAGTMTWGNWGKQLSITEMVSLMNQCMENKITSFDHADIYGDYTNEDQFGKAFAQSGIARENVQLISKCGIQFNVKDRTNRVKHYEYGKDYIIASVERSLKLLRTDFLDLLLLHRPSPLMDPFEIAEAIDHLKQQGKIKQFGVSNFTPSQIKLIEKKVPVEANQTEYSLTSNEAMNNGVLDDCIVHDRLAMSWSPLGSYFRNDTPVNQRIGKLLKEFTKKYNATEDQLLLAWILKHPSKIHPVVGTATPERLKLAMEAVRIEMDLQDWFILLEANEGHEVA</sequence>
<dbReference type="Gene3D" id="3.20.20.100">
    <property type="entry name" value="NADP-dependent oxidoreductase domain"/>
    <property type="match status" value="1"/>
</dbReference>
<dbReference type="Proteomes" id="UP000198337">
    <property type="component" value="Unassembled WGS sequence"/>
</dbReference>